<dbReference type="Gene3D" id="3.30.700.10">
    <property type="entry name" value="Glycoprotein, Type 4 Pilin"/>
    <property type="match status" value="1"/>
</dbReference>
<protein>
    <submittedName>
        <fullName evidence="3">Type II secretion system protein G</fullName>
    </submittedName>
</protein>
<proteinExistence type="predicted"/>
<gene>
    <name evidence="3" type="ORF">CDN99_20100</name>
</gene>
<keyword evidence="2" id="KW-0812">Transmembrane</keyword>
<keyword evidence="2" id="KW-1133">Transmembrane helix</keyword>
<dbReference type="InterPro" id="IPR000983">
    <property type="entry name" value="Bac_GSPG_pilin"/>
</dbReference>
<name>A0A246J316_9BURK</name>
<dbReference type="Proteomes" id="UP000197468">
    <property type="component" value="Unassembled WGS sequence"/>
</dbReference>
<evidence type="ECO:0000313" key="3">
    <source>
        <dbReference type="EMBL" id="OWQ87000.1"/>
    </source>
</evidence>
<dbReference type="EMBL" id="NIOF01000010">
    <property type="protein sequence ID" value="OWQ87000.1"/>
    <property type="molecule type" value="Genomic_DNA"/>
</dbReference>
<dbReference type="SUPFAM" id="SSF54523">
    <property type="entry name" value="Pili subunits"/>
    <property type="match status" value="1"/>
</dbReference>
<feature type="transmembrane region" description="Helical" evidence="2">
    <location>
        <begin position="21"/>
        <end position="46"/>
    </location>
</feature>
<dbReference type="PRINTS" id="PR00813">
    <property type="entry name" value="BCTERIALGSPG"/>
</dbReference>
<dbReference type="InterPro" id="IPR045584">
    <property type="entry name" value="Pilin-like"/>
</dbReference>
<reference evidence="3 4" key="1">
    <citation type="journal article" date="2008" name="Int. J. Syst. Evol. Microbiol.">
        <title>Description of Roseateles aquatilis sp. nov. and Roseateles terrae sp. nov., in the class Betaproteobacteria, and emended description of the genus Roseateles.</title>
        <authorList>
            <person name="Gomila M."/>
            <person name="Bowien B."/>
            <person name="Falsen E."/>
            <person name="Moore E.R."/>
            <person name="Lalucat J."/>
        </authorList>
    </citation>
    <scope>NUCLEOTIDE SEQUENCE [LARGE SCALE GENOMIC DNA]</scope>
    <source>
        <strain evidence="3 4">CCUG 48205</strain>
    </source>
</reference>
<dbReference type="OrthoDB" id="9795612at2"/>
<dbReference type="NCBIfam" id="TIGR02532">
    <property type="entry name" value="IV_pilin_GFxxxE"/>
    <property type="match status" value="1"/>
</dbReference>
<evidence type="ECO:0000256" key="2">
    <source>
        <dbReference type="SAM" id="Phobius"/>
    </source>
</evidence>
<comment type="caution">
    <text evidence="3">The sequence shown here is derived from an EMBL/GenBank/DDBJ whole genome shotgun (WGS) entry which is preliminary data.</text>
</comment>
<accession>A0A246J316</accession>
<keyword evidence="4" id="KW-1185">Reference proteome</keyword>
<dbReference type="AlphaFoldDB" id="A0A246J316"/>
<organism evidence="3 4">
    <name type="scientific">Roseateles aquatilis</name>
    <dbReference type="NCBI Taxonomy" id="431061"/>
    <lineage>
        <taxon>Bacteria</taxon>
        <taxon>Pseudomonadati</taxon>
        <taxon>Pseudomonadota</taxon>
        <taxon>Betaproteobacteria</taxon>
        <taxon>Burkholderiales</taxon>
        <taxon>Sphaerotilaceae</taxon>
        <taxon>Roseateles</taxon>
    </lineage>
</organism>
<keyword evidence="2" id="KW-0472">Membrane</keyword>
<evidence type="ECO:0000313" key="4">
    <source>
        <dbReference type="Proteomes" id="UP000197468"/>
    </source>
</evidence>
<keyword evidence="1" id="KW-0488">Methylation</keyword>
<dbReference type="RefSeq" id="WP_088386701.1">
    <property type="nucleotide sequence ID" value="NZ_NIOF01000010.1"/>
</dbReference>
<dbReference type="GO" id="GO:0015628">
    <property type="term" value="P:protein secretion by the type II secretion system"/>
    <property type="evidence" value="ECO:0007669"/>
    <property type="project" value="InterPro"/>
</dbReference>
<evidence type="ECO:0000256" key="1">
    <source>
        <dbReference type="ARBA" id="ARBA00022481"/>
    </source>
</evidence>
<sequence>MPRSHRRLLAPVSAHAGGRAGVARGFTVIELLVVLAALALLLSVAAPRYVQHLDQARDTALRHDLHTMRDAIDKFYSDQGRYPKTLAELVERRYLRAIPIDPLTRSTDSWVPVPPRNGTAEGEGVADVRTGAREIAPDGSSYASW</sequence>
<dbReference type="InterPro" id="IPR012902">
    <property type="entry name" value="N_methyl_site"/>
</dbReference>
<dbReference type="GO" id="GO:0015627">
    <property type="term" value="C:type II protein secretion system complex"/>
    <property type="evidence" value="ECO:0007669"/>
    <property type="project" value="InterPro"/>
</dbReference>